<dbReference type="AlphaFoldDB" id="A0AA42TTJ9"/>
<evidence type="ECO:0008006" key="4">
    <source>
        <dbReference type="Google" id="ProtNLM"/>
    </source>
</evidence>
<proteinExistence type="predicted"/>
<dbReference type="GO" id="GO:0003677">
    <property type="term" value="F:DNA binding"/>
    <property type="evidence" value="ECO:0007669"/>
    <property type="project" value="InterPro"/>
</dbReference>
<name>A0AA42TTJ9_9BURK</name>
<keyword evidence="1" id="KW-0233">DNA recombination</keyword>
<dbReference type="RefSeq" id="WP_280007606.1">
    <property type="nucleotide sequence ID" value="NZ_JAOCEK010000003.1"/>
</dbReference>
<protein>
    <recommendedName>
        <fullName evidence="4">Tyr recombinase domain-containing protein</fullName>
    </recommendedName>
</protein>
<organism evidence="2 3">
    <name type="scientific">Comamonas thiooxydans</name>
    <dbReference type="NCBI Taxonomy" id="363952"/>
    <lineage>
        <taxon>Bacteria</taxon>
        <taxon>Pseudomonadati</taxon>
        <taxon>Pseudomonadota</taxon>
        <taxon>Betaproteobacteria</taxon>
        <taxon>Burkholderiales</taxon>
        <taxon>Comamonadaceae</taxon>
        <taxon>Comamonas</taxon>
    </lineage>
</organism>
<comment type="caution">
    <text evidence="2">The sequence shown here is derived from an EMBL/GenBank/DDBJ whole genome shotgun (WGS) entry which is preliminary data.</text>
</comment>
<dbReference type="GO" id="GO:0015074">
    <property type="term" value="P:DNA integration"/>
    <property type="evidence" value="ECO:0007669"/>
    <property type="project" value="InterPro"/>
</dbReference>
<dbReference type="Gene3D" id="1.10.443.10">
    <property type="entry name" value="Intergrase catalytic core"/>
    <property type="match status" value="1"/>
</dbReference>
<evidence type="ECO:0000256" key="1">
    <source>
        <dbReference type="ARBA" id="ARBA00023172"/>
    </source>
</evidence>
<accession>A0AA42TTJ9</accession>
<dbReference type="InterPro" id="IPR013762">
    <property type="entry name" value="Integrase-like_cat_sf"/>
</dbReference>
<reference evidence="2" key="1">
    <citation type="submission" date="2022-09" db="EMBL/GenBank/DDBJ databases">
        <title>Intensive care unit water sources are persistently colonized with multi-drug resistant bacteria and are the site of extensive horizontal gene transfer of antibiotic resistance genes.</title>
        <authorList>
            <person name="Diorio-Toth L."/>
        </authorList>
    </citation>
    <scope>NUCLEOTIDE SEQUENCE</scope>
    <source>
        <strain evidence="2">GD03832</strain>
    </source>
</reference>
<dbReference type="GO" id="GO:0006310">
    <property type="term" value="P:DNA recombination"/>
    <property type="evidence" value="ECO:0007669"/>
    <property type="project" value="UniProtKB-KW"/>
</dbReference>
<sequence length="754" mass="84223">MNNLVKLELNTDPSEIFGRDYEIEATRNRGLLLMPVHSIQHADAAQLIALQRILQHGDTLGRWVTADAWVPSSKKSSAFLSIDIRRRIVHFLPAHLQRLASDEDLTSHRVHHSIAKYLDEAVLKITRYLVLLRIGPVGRGKKGAQRTLDPNSIIYIGYSIAPIIFALAIASSFDTKGQPTADSISFRSLRTDDLSALSESQKRQVLAEWLRMKELVDRGLWTDAPSIQTETSTIAMTGGLRYTVEPRKVVSHQPLPDEYVSEMGRHSLWLMRVLLPNLLDIGKAIADLYSEKGSNGKPQKNIVSSCARKVRKLLSTFRWLDQEGQEFYALPFSLRRHKLRSETKSVNGRNVETEAYWPPKSLSDVMGLLGLVQMAHYFIVSLSMGARQSEVLGLQRDCVVRSVDGRRYANGKTYKLVERHGGEWRDWQLPEAAVEALAQQALLIETAMRIAYFKVQRDTDIDAVSSGTHLWGQLNAGNTSDPANSSFEINSALRAYAHAIGLSTEPGGQPLRSHRFRKTLARLVALALTQAPKLLMDVFGHKSIEMTLYYILSDKNLRAEIETVARELRVMRAKEVVERMVEADLASKGTESADLGGYGGLAAVSLQNVIRENRDRAHRQGAQWGANDVGELAELLTLQGKAWEQVRTGVLCTKFPGEVGPCSKSKGRPEPSKCQISCNHRLEEAFLREDVEGSIQDAVAAYEAAIANEESLTAAHWAAQVRAHVPRFSDLQAKWMLNETVRELFADELDKVVE</sequence>
<dbReference type="InterPro" id="IPR011010">
    <property type="entry name" value="DNA_brk_join_enz"/>
</dbReference>
<evidence type="ECO:0000313" key="2">
    <source>
        <dbReference type="EMBL" id="MDH1333919.1"/>
    </source>
</evidence>
<dbReference type="SUPFAM" id="SSF56349">
    <property type="entry name" value="DNA breaking-rejoining enzymes"/>
    <property type="match status" value="1"/>
</dbReference>
<evidence type="ECO:0000313" key="3">
    <source>
        <dbReference type="Proteomes" id="UP001161065"/>
    </source>
</evidence>
<dbReference type="Proteomes" id="UP001161065">
    <property type="component" value="Unassembled WGS sequence"/>
</dbReference>
<dbReference type="EMBL" id="JAOCEK010000003">
    <property type="protein sequence ID" value="MDH1333919.1"/>
    <property type="molecule type" value="Genomic_DNA"/>
</dbReference>
<gene>
    <name evidence="2" type="ORF">N5D63_07135</name>
</gene>